<dbReference type="Pfam" id="PF00437">
    <property type="entry name" value="T2SSE"/>
    <property type="match status" value="1"/>
</dbReference>
<dbReference type="GO" id="GO:0005524">
    <property type="term" value="F:ATP binding"/>
    <property type="evidence" value="ECO:0007669"/>
    <property type="project" value="InterPro"/>
</dbReference>
<dbReference type="SUPFAM" id="SSF52540">
    <property type="entry name" value="P-loop containing nucleoside triphosphate hydrolases"/>
    <property type="match status" value="1"/>
</dbReference>
<dbReference type="EMBL" id="CP036268">
    <property type="protein sequence ID" value="QDT36706.1"/>
    <property type="molecule type" value="Genomic_DNA"/>
</dbReference>
<organism evidence="4 5">
    <name type="scientific">Stratiformator vulcanicus</name>
    <dbReference type="NCBI Taxonomy" id="2527980"/>
    <lineage>
        <taxon>Bacteria</taxon>
        <taxon>Pseudomonadati</taxon>
        <taxon>Planctomycetota</taxon>
        <taxon>Planctomycetia</taxon>
        <taxon>Planctomycetales</taxon>
        <taxon>Planctomycetaceae</taxon>
        <taxon>Stratiformator</taxon>
    </lineage>
</organism>
<dbReference type="InterPro" id="IPR003593">
    <property type="entry name" value="AAA+_ATPase"/>
</dbReference>
<evidence type="ECO:0000313" key="4">
    <source>
        <dbReference type="EMBL" id="QDT36706.1"/>
    </source>
</evidence>
<accession>A0A517QYI0</accession>
<dbReference type="CDD" id="cd01131">
    <property type="entry name" value="PilT"/>
    <property type="match status" value="1"/>
</dbReference>
<dbReference type="SMART" id="SM00382">
    <property type="entry name" value="AAA"/>
    <property type="match status" value="1"/>
</dbReference>
<reference evidence="4 5" key="1">
    <citation type="submission" date="2019-02" db="EMBL/GenBank/DDBJ databases">
        <title>Deep-cultivation of Planctomycetes and their phenomic and genomic characterization uncovers novel biology.</title>
        <authorList>
            <person name="Wiegand S."/>
            <person name="Jogler M."/>
            <person name="Boedeker C."/>
            <person name="Pinto D."/>
            <person name="Vollmers J."/>
            <person name="Rivas-Marin E."/>
            <person name="Kohn T."/>
            <person name="Peeters S.H."/>
            <person name="Heuer A."/>
            <person name="Rast P."/>
            <person name="Oberbeckmann S."/>
            <person name="Bunk B."/>
            <person name="Jeske O."/>
            <person name="Meyerdierks A."/>
            <person name="Storesund J.E."/>
            <person name="Kallscheuer N."/>
            <person name="Luecker S."/>
            <person name="Lage O.M."/>
            <person name="Pohl T."/>
            <person name="Merkel B.J."/>
            <person name="Hornburger P."/>
            <person name="Mueller R.-W."/>
            <person name="Bruemmer F."/>
            <person name="Labrenz M."/>
            <person name="Spormann A.M."/>
            <person name="Op den Camp H."/>
            <person name="Overmann J."/>
            <person name="Amann R."/>
            <person name="Jetten M.S.M."/>
            <person name="Mascher T."/>
            <person name="Medema M.H."/>
            <person name="Devos D.P."/>
            <person name="Kaster A.-K."/>
            <person name="Ovreas L."/>
            <person name="Rohde M."/>
            <person name="Galperin M.Y."/>
            <person name="Jogler C."/>
        </authorList>
    </citation>
    <scope>NUCLEOTIDE SEQUENCE [LARGE SCALE GENOMIC DNA]</scope>
    <source>
        <strain evidence="4 5">Pan189</strain>
    </source>
</reference>
<dbReference type="KEGG" id="svp:Pan189_10680"/>
<dbReference type="InterPro" id="IPR006321">
    <property type="entry name" value="PilT/PilU"/>
</dbReference>
<feature type="region of interest" description="Disordered" evidence="2">
    <location>
        <begin position="331"/>
        <end position="362"/>
    </location>
</feature>
<dbReference type="PANTHER" id="PTHR30486">
    <property type="entry name" value="TWITCHING MOTILITY PROTEIN PILT"/>
    <property type="match status" value="1"/>
</dbReference>
<proteinExistence type="inferred from homology"/>
<dbReference type="InterPro" id="IPR027417">
    <property type="entry name" value="P-loop_NTPase"/>
</dbReference>
<dbReference type="Gene3D" id="3.30.450.90">
    <property type="match status" value="1"/>
</dbReference>
<dbReference type="InterPro" id="IPR001482">
    <property type="entry name" value="T2SS/T4SS_dom"/>
</dbReference>
<sequence>MQEKLNTILNAAVEAGASDVLLASGVPPIFRVSGTLRHSEFPRLDESTVGELCRSALTSEQQRQLEEHRDVDFGYEIEGGGRFRFNVHYQRRSLAAAARLIADRVPALADLNLPPVINELTLLKSGLLLVCGATGSGKSTTLAAMIAQMNERDQRHIITLEDPIEFVFEHEKSIIEQRQIGIDCPSFASGLRHVLRQDPDVILVGELRDADTIRTALQAAETGHLVLATLHASSATGAIDRVIEVFGSDEQAQVRSHLAESLSAVIAQQLLPDAAGTGRVAAQEILIANRPIRTSIRENTPHLIPGMIATSRKDGMQTMEQSLKELLLNGRIRPEAAGDTPPLKPGDEIETGRRASATAGLL</sequence>
<evidence type="ECO:0000313" key="5">
    <source>
        <dbReference type="Proteomes" id="UP000317318"/>
    </source>
</evidence>
<dbReference type="OrthoDB" id="9808272at2"/>
<evidence type="ECO:0000256" key="1">
    <source>
        <dbReference type="ARBA" id="ARBA00006611"/>
    </source>
</evidence>
<name>A0A517QYI0_9PLAN</name>
<dbReference type="PROSITE" id="PS00662">
    <property type="entry name" value="T2SP_E"/>
    <property type="match status" value="1"/>
</dbReference>
<dbReference type="RefSeq" id="WP_145362889.1">
    <property type="nucleotide sequence ID" value="NZ_CP036268.1"/>
</dbReference>
<evidence type="ECO:0000259" key="3">
    <source>
        <dbReference type="PROSITE" id="PS00662"/>
    </source>
</evidence>
<comment type="similarity">
    <text evidence="1">Belongs to the GSP E family.</text>
</comment>
<gene>
    <name evidence="4" type="primary">pilT_1</name>
    <name evidence="4" type="ORF">Pan189_10680</name>
</gene>
<keyword evidence="5" id="KW-1185">Reference proteome</keyword>
<dbReference type="NCBIfam" id="TIGR01420">
    <property type="entry name" value="pilT_fam"/>
    <property type="match status" value="1"/>
</dbReference>
<protein>
    <submittedName>
        <fullName evidence="4">Twitching mobility protein</fullName>
    </submittedName>
</protein>
<dbReference type="InterPro" id="IPR050921">
    <property type="entry name" value="T4SS_GSP_E_ATPase"/>
</dbReference>
<evidence type="ECO:0000256" key="2">
    <source>
        <dbReference type="SAM" id="MobiDB-lite"/>
    </source>
</evidence>
<dbReference type="AlphaFoldDB" id="A0A517QYI0"/>
<dbReference type="Proteomes" id="UP000317318">
    <property type="component" value="Chromosome"/>
</dbReference>
<feature type="domain" description="Bacterial type II secretion system protein E" evidence="3">
    <location>
        <begin position="195"/>
        <end position="209"/>
    </location>
</feature>
<dbReference type="GO" id="GO:0016887">
    <property type="term" value="F:ATP hydrolysis activity"/>
    <property type="evidence" value="ECO:0007669"/>
    <property type="project" value="InterPro"/>
</dbReference>
<dbReference type="Gene3D" id="3.40.50.300">
    <property type="entry name" value="P-loop containing nucleotide triphosphate hydrolases"/>
    <property type="match status" value="1"/>
</dbReference>